<feature type="region of interest" description="Disordered" evidence="3">
    <location>
        <begin position="141"/>
        <end position="163"/>
    </location>
</feature>
<evidence type="ECO:0000256" key="3">
    <source>
        <dbReference type="SAM" id="MobiDB-lite"/>
    </source>
</evidence>
<dbReference type="PROSITE" id="PS50111">
    <property type="entry name" value="CHEMOTAXIS_TRANSDUC_2"/>
    <property type="match status" value="1"/>
</dbReference>
<comment type="caution">
    <text evidence="6">The sequence shown here is derived from an EMBL/GenBank/DDBJ whole genome shotgun (WGS) entry which is preliminary data.</text>
</comment>
<keyword evidence="2" id="KW-0175">Coiled coil</keyword>
<dbReference type="AlphaFoldDB" id="A0A538SMH5"/>
<dbReference type="GO" id="GO:0016020">
    <property type="term" value="C:membrane"/>
    <property type="evidence" value="ECO:0007669"/>
    <property type="project" value="InterPro"/>
</dbReference>
<feature type="compositionally biased region" description="Basic and acidic residues" evidence="3">
    <location>
        <begin position="153"/>
        <end position="163"/>
    </location>
</feature>
<feature type="coiled-coil region" evidence="2">
    <location>
        <begin position="280"/>
        <end position="307"/>
    </location>
</feature>
<evidence type="ECO:0000256" key="1">
    <source>
        <dbReference type="PROSITE-ProRule" id="PRU00284"/>
    </source>
</evidence>
<keyword evidence="4" id="KW-0812">Transmembrane</keyword>
<feature type="transmembrane region" description="Helical" evidence="4">
    <location>
        <begin position="13"/>
        <end position="35"/>
    </location>
</feature>
<organism evidence="6 7">
    <name type="scientific">Eiseniibacteriota bacterium</name>
    <dbReference type="NCBI Taxonomy" id="2212470"/>
    <lineage>
        <taxon>Bacteria</taxon>
        <taxon>Candidatus Eiseniibacteriota</taxon>
    </lineage>
</organism>
<keyword evidence="1" id="KW-0807">Transducer</keyword>
<dbReference type="InterPro" id="IPR004089">
    <property type="entry name" value="MCPsignal_dom"/>
</dbReference>
<evidence type="ECO:0000256" key="2">
    <source>
        <dbReference type="SAM" id="Coils"/>
    </source>
</evidence>
<feature type="region of interest" description="Disordered" evidence="3">
    <location>
        <begin position="401"/>
        <end position="448"/>
    </location>
</feature>
<dbReference type="Gene3D" id="1.10.287.950">
    <property type="entry name" value="Methyl-accepting chemotaxis protein"/>
    <property type="match status" value="1"/>
</dbReference>
<reference evidence="6 7" key="1">
    <citation type="journal article" date="2019" name="Nat. Microbiol.">
        <title>Mediterranean grassland soil C-N compound turnover is dependent on rainfall and depth, and is mediated by genomically divergent microorganisms.</title>
        <authorList>
            <person name="Diamond S."/>
            <person name="Andeer P.F."/>
            <person name="Li Z."/>
            <person name="Crits-Christoph A."/>
            <person name="Burstein D."/>
            <person name="Anantharaman K."/>
            <person name="Lane K.R."/>
            <person name="Thomas B.C."/>
            <person name="Pan C."/>
            <person name="Northen T.R."/>
            <person name="Banfield J.F."/>
        </authorList>
    </citation>
    <scope>NUCLEOTIDE SEQUENCE [LARGE SCALE GENOMIC DNA]</scope>
    <source>
        <strain evidence="6">WS_3</strain>
    </source>
</reference>
<keyword evidence="4" id="KW-0472">Membrane</keyword>
<gene>
    <name evidence="6" type="ORF">E6K73_02700</name>
</gene>
<name>A0A538SMH5_UNCEI</name>
<sequence>MIGAGAEGLPEPLILRLSSIAFASLLAGIGFALWLDRGIVGYLRRLTRTVAQGQSIGPRGIRGSQGWGELADVTYHLRILLSRNRQLMTTAEELQTIRRQIVIAREAIDRWTLAERWEGLQPEEGWLGPLIEALNRGFARQGEVSDQNQEASRQVRSDLGDALEGAREAAEQAERSFVESTALLTTVRELQRLSLELMQATGAGDPAAESQIPEGWRTAAAEAIQELVEAANRSVEHLASGLMNVHGIAEQVQVLSNRATLIALNALTTVGRAEGGGAPIDQLAGELKQLARDVRGATDRVGDLSRQIDRDVAAASQRMMGLKERVAARLDQAAALSAPAPARRSEEMDRILGRVREMVQDANRKGERLSAAGERASRAAEAVARRLEEELRDVEGLVMRLTPPGMAPEPTAQMRGQDPGRRGREFRLHGGEESRGLGPRERGREERQ</sequence>
<dbReference type="GO" id="GO:0007165">
    <property type="term" value="P:signal transduction"/>
    <property type="evidence" value="ECO:0007669"/>
    <property type="project" value="UniProtKB-KW"/>
</dbReference>
<accession>A0A538SMH5</accession>
<dbReference type="EMBL" id="VBOT01000031">
    <property type="protein sequence ID" value="TMQ52570.1"/>
    <property type="molecule type" value="Genomic_DNA"/>
</dbReference>
<feature type="domain" description="Methyl-accepting transducer" evidence="5">
    <location>
        <begin position="144"/>
        <end position="384"/>
    </location>
</feature>
<evidence type="ECO:0000259" key="5">
    <source>
        <dbReference type="PROSITE" id="PS50111"/>
    </source>
</evidence>
<proteinExistence type="predicted"/>
<keyword evidence="4" id="KW-1133">Transmembrane helix</keyword>
<dbReference type="SUPFAM" id="SSF58104">
    <property type="entry name" value="Methyl-accepting chemotaxis protein (MCP) signaling domain"/>
    <property type="match status" value="1"/>
</dbReference>
<evidence type="ECO:0000313" key="6">
    <source>
        <dbReference type="EMBL" id="TMQ52570.1"/>
    </source>
</evidence>
<evidence type="ECO:0000256" key="4">
    <source>
        <dbReference type="SAM" id="Phobius"/>
    </source>
</evidence>
<dbReference type="Proteomes" id="UP000320184">
    <property type="component" value="Unassembled WGS sequence"/>
</dbReference>
<protein>
    <recommendedName>
        <fullName evidence="5">Methyl-accepting transducer domain-containing protein</fullName>
    </recommendedName>
</protein>
<feature type="compositionally biased region" description="Basic and acidic residues" evidence="3">
    <location>
        <begin position="418"/>
        <end position="448"/>
    </location>
</feature>
<evidence type="ECO:0000313" key="7">
    <source>
        <dbReference type="Proteomes" id="UP000320184"/>
    </source>
</evidence>